<gene>
    <name evidence="1" type="ORF">MTR67_051854</name>
</gene>
<dbReference type="InterPro" id="IPR036397">
    <property type="entry name" value="RNaseH_sf"/>
</dbReference>
<dbReference type="GO" id="GO:0003676">
    <property type="term" value="F:nucleic acid binding"/>
    <property type="evidence" value="ECO:0007669"/>
    <property type="project" value="InterPro"/>
</dbReference>
<dbReference type="Proteomes" id="UP001234989">
    <property type="component" value="Chromosome 12"/>
</dbReference>
<dbReference type="Gene3D" id="3.30.420.10">
    <property type="entry name" value="Ribonuclease H-like superfamily/Ribonuclease H"/>
    <property type="match status" value="3"/>
</dbReference>
<dbReference type="InterPro" id="IPR012337">
    <property type="entry name" value="RNaseH-like_sf"/>
</dbReference>
<dbReference type="AlphaFoldDB" id="A0AAF0V7C7"/>
<dbReference type="SUPFAM" id="SSF53098">
    <property type="entry name" value="Ribonuclease H-like"/>
    <property type="match status" value="2"/>
</dbReference>
<organism evidence="1 2">
    <name type="scientific">Solanum verrucosum</name>
    <dbReference type="NCBI Taxonomy" id="315347"/>
    <lineage>
        <taxon>Eukaryota</taxon>
        <taxon>Viridiplantae</taxon>
        <taxon>Streptophyta</taxon>
        <taxon>Embryophyta</taxon>
        <taxon>Tracheophyta</taxon>
        <taxon>Spermatophyta</taxon>
        <taxon>Magnoliopsida</taxon>
        <taxon>eudicotyledons</taxon>
        <taxon>Gunneridae</taxon>
        <taxon>Pentapetalae</taxon>
        <taxon>asterids</taxon>
        <taxon>lamiids</taxon>
        <taxon>Solanales</taxon>
        <taxon>Solanaceae</taxon>
        <taxon>Solanoideae</taxon>
        <taxon>Solaneae</taxon>
        <taxon>Solanum</taxon>
    </lineage>
</organism>
<proteinExistence type="predicted"/>
<name>A0AAF0V7C7_SOLVR</name>
<evidence type="ECO:0000313" key="1">
    <source>
        <dbReference type="EMBL" id="WMV58469.1"/>
    </source>
</evidence>
<reference evidence="1" key="1">
    <citation type="submission" date="2023-08" db="EMBL/GenBank/DDBJ databases">
        <title>A de novo genome assembly of Solanum verrucosum Schlechtendal, a Mexican diploid species geographically isolated from the other diploid A-genome species in potato relatives.</title>
        <authorList>
            <person name="Hosaka K."/>
        </authorList>
    </citation>
    <scope>NUCLEOTIDE SEQUENCE</scope>
    <source>
        <tissue evidence="1">Young leaves</tissue>
    </source>
</reference>
<sequence>MYQSGWKQLRSLTMKTNGQVDVSNREVKQILAKSLNFNRTDWSRKFDDALGAYRTAYKTPNGMSPYELVYEKSCHLPVELEHKALWAMKKLNLDWCAASNQKINYLNMLDEFCLKSYESSALYKEKMKRLRLFPGKLKSKWTRPFLLTKVLPHGTVELEHNEGTRCRSLRTPLTAYQPTDHRRGIVAPKSCDRCQREGWISKMQDLTMNPILVLELFDVWGIDFMGPFLSSHGMKCILVAVHYVSKWVEAVALPNNEELFDVWGIDFMGPFVSSHGMKLTQDDVSNREIKQILAKTVNANRTDWSRKLDDALLDYRTAYKTPIGMSPYQHVYGKFCHLPVELEHKALWAMKKLNLDWVAVALVSGQIQIQIDRATFVHKSAPHGAVELKNSEGTRFMVNGQRSKIYLGNAESVQEIVKAYHLDEV</sequence>
<protein>
    <submittedName>
        <fullName evidence="1">Uncharacterized protein</fullName>
    </submittedName>
</protein>
<dbReference type="EMBL" id="CP133623">
    <property type="protein sequence ID" value="WMV58469.1"/>
    <property type="molecule type" value="Genomic_DNA"/>
</dbReference>
<keyword evidence="2" id="KW-1185">Reference proteome</keyword>
<dbReference type="InterPro" id="IPR052160">
    <property type="entry name" value="Gypsy_RT_Integrase-like"/>
</dbReference>
<dbReference type="PANTHER" id="PTHR47266">
    <property type="entry name" value="ENDONUCLEASE-RELATED"/>
    <property type="match status" value="1"/>
</dbReference>
<accession>A0AAF0V7C7</accession>
<evidence type="ECO:0000313" key="2">
    <source>
        <dbReference type="Proteomes" id="UP001234989"/>
    </source>
</evidence>